<dbReference type="Proteomes" id="UP000035642">
    <property type="component" value="Unassembled WGS sequence"/>
</dbReference>
<dbReference type="WBParaSite" id="ACAC_0000596701-mRNA-1">
    <property type="protein sequence ID" value="ACAC_0000596701-mRNA-1"/>
    <property type="gene ID" value="ACAC_0000596701"/>
</dbReference>
<protein>
    <submittedName>
        <fullName evidence="2">T2SSE_N domain-containing protein</fullName>
    </submittedName>
</protein>
<sequence length="131" mass="14950">MFNNQISCIEDSEHYRCADFQRDPTFHYLVVEDSSKGASVYSLEQRLNEKSPGSTEMALLDALSRHAPQPLTIYASEEAEHEVGFVRQLSAEELQAVAKPRQIDSERFSPSELNLIDTDLLEFRSTFTLYT</sequence>
<reference evidence="1" key="1">
    <citation type="submission" date="2012-09" db="EMBL/GenBank/DDBJ databases">
        <authorList>
            <person name="Martin A.A."/>
        </authorList>
    </citation>
    <scope>NUCLEOTIDE SEQUENCE</scope>
</reference>
<accession>A0A0K0D7C2</accession>
<organism evidence="1 2">
    <name type="scientific">Angiostrongylus cantonensis</name>
    <name type="common">Rat lungworm</name>
    <dbReference type="NCBI Taxonomy" id="6313"/>
    <lineage>
        <taxon>Eukaryota</taxon>
        <taxon>Metazoa</taxon>
        <taxon>Ecdysozoa</taxon>
        <taxon>Nematoda</taxon>
        <taxon>Chromadorea</taxon>
        <taxon>Rhabditida</taxon>
        <taxon>Rhabditina</taxon>
        <taxon>Rhabditomorpha</taxon>
        <taxon>Strongyloidea</taxon>
        <taxon>Metastrongylidae</taxon>
        <taxon>Angiostrongylus</taxon>
    </lineage>
</organism>
<proteinExistence type="predicted"/>
<name>A0A0K0D7C2_ANGCA</name>
<evidence type="ECO:0000313" key="2">
    <source>
        <dbReference type="WBParaSite" id="ACAC_0000596701-mRNA-1"/>
    </source>
</evidence>
<reference evidence="2" key="2">
    <citation type="submission" date="2017-02" db="UniProtKB">
        <authorList>
            <consortium name="WormBaseParasite"/>
        </authorList>
    </citation>
    <scope>IDENTIFICATION</scope>
</reference>
<keyword evidence="1" id="KW-1185">Reference proteome</keyword>
<dbReference type="AlphaFoldDB" id="A0A0K0D7C2"/>
<evidence type="ECO:0000313" key="1">
    <source>
        <dbReference type="Proteomes" id="UP000035642"/>
    </source>
</evidence>